<keyword evidence="1" id="KW-0472">Membrane</keyword>
<evidence type="ECO:0000313" key="3">
    <source>
        <dbReference type="Proteomes" id="UP000766904"/>
    </source>
</evidence>
<sequence>MTDDSTRRKDRWTLALTLVFVASLAVVYAVDEPVLWLGWAVLAVAVSGTVMALFNRKTPQES</sequence>
<reference evidence="2" key="1">
    <citation type="submission" date="2017-11" db="EMBL/GenBank/DDBJ databases">
        <authorList>
            <person name="Kajale S.C."/>
            <person name="Sharma A."/>
        </authorList>
    </citation>
    <scope>NUCLEOTIDE SEQUENCE</scope>
    <source>
        <strain evidence="2">LS1_42</strain>
    </source>
</reference>
<dbReference type="Proteomes" id="UP000766904">
    <property type="component" value="Unassembled WGS sequence"/>
</dbReference>
<proteinExistence type="predicted"/>
<accession>A0A8J8Q1Q9</accession>
<dbReference type="AlphaFoldDB" id="A0A8J8Q1Q9"/>
<protein>
    <submittedName>
        <fullName evidence="2">Uncharacterized protein</fullName>
    </submittedName>
</protein>
<keyword evidence="1" id="KW-0812">Transmembrane</keyword>
<feature type="transmembrane region" description="Helical" evidence="1">
    <location>
        <begin position="12"/>
        <end position="30"/>
    </location>
</feature>
<name>A0A8J8Q1Q9_9EURY</name>
<keyword evidence="1" id="KW-1133">Transmembrane helix</keyword>
<keyword evidence="3" id="KW-1185">Reference proteome</keyword>
<gene>
    <name evidence="2" type="ORF">CV102_24075</name>
</gene>
<feature type="transmembrane region" description="Helical" evidence="1">
    <location>
        <begin position="36"/>
        <end position="54"/>
    </location>
</feature>
<organism evidence="2 3">
    <name type="scientific">Natronococcus pandeyae</name>
    <dbReference type="NCBI Taxonomy" id="2055836"/>
    <lineage>
        <taxon>Archaea</taxon>
        <taxon>Methanobacteriati</taxon>
        <taxon>Methanobacteriota</taxon>
        <taxon>Stenosarchaea group</taxon>
        <taxon>Halobacteria</taxon>
        <taxon>Halobacteriales</taxon>
        <taxon>Natrialbaceae</taxon>
        <taxon>Natronococcus</taxon>
    </lineage>
</organism>
<dbReference type="RefSeq" id="WP_148860526.1">
    <property type="nucleotide sequence ID" value="NZ_PHNJ01000022.1"/>
</dbReference>
<dbReference type="OrthoDB" id="167440at2157"/>
<dbReference type="EMBL" id="PHNJ01000022">
    <property type="protein sequence ID" value="TYL36149.1"/>
    <property type="molecule type" value="Genomic_DNA"/>
</dbReference>
<comment type="caution">
    <text evidence="2">The sequence shown here is derived from an EMBL/GenBank/DDBJ whole genome shotgun (WGS) entry which is preliminary data.</text>
</comment>
<evidence type="ECO:0000313" key="2">
    <source>
        <dbReference type="EMBL" id="TYL36149.1"/>
    </source>
</evidence>
<evidence type="ECO:0000256" key="1">
    <source>
        <dbReference type="SAM" id="Phobius"/>
    </source>
</evidence>